<feature type="compositionally biased region" description="Low complexity" evidence="1">
    <location>
        <begin position="330"/>
        <end position="349"/>
    </location>
</feature>
<evidence type="ECO:0000256" key="1">
    <source>
        <dbReference type="SAM" id="MobiDB-lite"/>
    </source>
</evidence>
<accession>A0AAQ3R6P8</accession>
<name>A0AAQ3R6P8_9PEZI</name>
<dbReference type="GO" id="GO:0033698">
    <property type="term" value="C:Rpd3L complex"/>
    <property type="evidence" value="ECO:0007669"/>
    <property type="project" value="TreeGrafter"/>
</dbReference>
<evidence type="ECO:0000313" key="4">
    <source>
        <dbReference type="Proteomes" id="UP001303373"/>
    </source>
</evidence>
<feature type="region of interest" description="Disordered" evidence="1">
    <location>
        <begin position="22"/>
        <end position="43"/>
    </location>
</feature>
<dbReference type="PANTHER" id="PTHR28232">
    <property type="entry name" value="TRANSCRIPTIONAL REGULATORY PROTEIN RXT2"/>
    <property type="match status" value="1"/>
</dbReference>
<organism evidence="3 4">
    <name type="scientific">Acrodontium crateriforme</name>
    <dbReference type="NCBI Taxonomy" id="150365"/>
    <lineage>
        <taxon>Eukaryota</taxon>
        <taxon>Fungi</taxon>
        <taxon>Dikarya</taxon>
        <taxon>Ascomycota</taxon>
        <taxon>Pezizomycotina</taxon>
        <taxon>Dothideomycetes</taxon>
        <taxon>Dothideomycetidae</taxon>
        <taxon>Mycosphaerellales</taxon>
        <taxon>Teratosphaeriaceae</taxon>
        <taxon>Acrodontium</taxon>
    </lineage>
</organism>
<dbReference type="GO" id="GO:0005829">
    <property type="term" value="C:cytosol"/>
    <property type="evidence" value="ECO:0007669"/>
    <property type="project" value="TreeGrafter"/>
</dbReference>
<proteinExistence type="predicted"/>
<dbReference type="InterPro" id="IPR039602">
    <property type="entry name" value="Rxt2"/>
</dbReference>
<dbReference type="AlphaFoldDB" id="A0AAQ3R6P8"/>
<evidence type="ECO:0000259" key="2">
    <source>
        <dbReference type="Pfam" id="PF08595"/>
    </source>
</evidence>
<feature type="region of interest" description="Disordered" evidence="1">
    <location>
        <begin position="452"/>
        <end position="486"/>
    </location>
</feature>
<dbReference type="EMBL" id="CP138582">
    <property type="protein sequence ID" value="WPG99668.1"/>
    <property type="molecule type" value="Genomic_DNA"/>
</dbReference>
<protein>
    <recommendedName>
        <fullName evidence="2">Transcriptional regulatory protein RXT2 N-terminal domain-containing protein</fullName>
    </recommendedName>
</protein>
<dbReference type="InterPro" id="IPR013904">
    <property type="entry name" value="RXT2_N"/>
</dbReference>
<feature type="domain" description="Transcriptional regulatory protein RXT2 N-terminal" evidence="2">
    <location>
        <begin position="38"/>
        <end position="182"/>
    </location>
</feature>
<evidence type="ECO:0000313" key="3">
    <source>
        <dbReference type="EMBL" id="WPG99668.1"/>
    </source>
</evidence>
<feature type="compositionally biased region" description="Polar residues" evidence="1">
    <location>
        <begin position="312"/>
        <end position="322"/>
    </location>
</feature>
<sequence length="486" mass="53958">MNTQVQFAETIRAMKLALRRHAANASDSESDGSLHAHSNRGMKLQRRAQFVREGRLDDTGGQNAYKRRVNHAGYDRYIISKRRKLYDADGDVVDPQDYGSDVDAEDLPFAQPIEEDAFSHVRLEHLLRPLTSAAELQNHPSLSTAYTSTALTQMADDAAEMIRREKASLWKVKRLLRRFRGDGGWLTCGTFSADHDALLLHDGDDRSVQIIGLQSIVPSIATADDGEAVRAQLEREEAATEMEPEGIARQPAENDPLPANGQLMDSVEAHDSATQPKIDAKGVDPTEENPSDQILQDLNNDHDSEQDDAISRTDTNAPSHAMTTRARARSPQNPGSSPSPSPSDSASVPAVHPWFLAPNSAFPDRDLGLPTAEAEETRKLLLLWVQKQENIIRELTSLYEGLQRTDRLRSEVWRACKTEGHMIPAAGGRMVTEMSDGEDWYDPSDWGIRPHELKDGGLEKGKDEVEDAAEEEGRRVGGRRRRVVGR</sequence>
<dbReference type="Pfam" id="PF08595">
    <property type="entry name" value="RXT2_N"/>
    <property type="match status" value="1"/>
</dbReference>
<reference evidence="3 4" key="1">
    <citation type="submission" date="2023-11" db="EMBL/GenBank/DDBJ databases">
        <title>An acidophilic fungus is an integral part of prey digestion in a carnivorous sundew plant.</title>
        <authorList>
            <person name="Tsai I.J."/>
        </authorList>
    </citation>
    <scope>NUCLEOTIDE SEQUENCE [LARGE SCALE GENOMIC DNA]</scope>
    <source>
        <strain evidence="3">169a</strain>
    </source>
</reference>
<keyword evidence="4" id="KW-1185">Reference proteome</keyword>
<dbReference type="Proteomes" id="UP001303373">
    <property type="component" value="Chromosome 3"/>
</dbReference>
<feature type="region of interest" description="Disordered" evidence="1">
    <location>
        <begin position="227"/>
        <end position="350"/>
    </location>
</feature>
<feature type="compositionally biased region" description="Basic and acidic residues" evidence="1">
    <location>
        <begin position="452"/>
        <end position="463"/>
    </location>
</feature>
<gene>
    <name evidence="3" type="ORF">R9X50_00248700</name>
</gene>
<feature type="compositionally biased region" description="Basic residues" evidence="1">
    <location>
        <begin position="476"/>
        <end position="486"/>
    </location>
</feature>
<dbReference type="PANTHER" id="PTHR28232:SF1">
    <property type="entry name" value="TRANSCRIPTIONAL REGULATORY PROTEIN RXT2"/>
    <property type="match status" value="1"/>
</dbReference>